<gene>
    <name evidence="1" type="ORF">PCANC_22363</name>
</gene>
<comment type="caution">
    <text evidence="1">The sequence shown here is derived from an EMBL/GenBank/DDBJ whole genome shotgun (WGS) entry which is preliminary data.</text>
</comment>
<organism evidence="1 2">
    <name type="scientific">Puccinia coronata f. sp. avenae</name>
    <dbReference type="NCBI Taxonomy" id="200324"/>
    <lineage>
        <taxon>Eukaryota</taxon>
        <taxon>Fungi</taxon>
        <taxon>Dikarya</taxon>
        <taxon>Basidiomycota</taxon>
        <taxon>Pucciniomycotina</taxon>
        <taxon>Pucciniomycetes</taxon>
        <taxon>Pucciniales</taxon>
        <taxon>Pucciniaceae</taxon>
        <taxon>Puccinia</taxon>
    </lineage>
</organism>
<sequence>MPDRDRYELENASPSFVTFRCRFQGLQLQAAPKARQVESSMIARHLERYSQLFPHRPAAASSSGRVGRTRFILSTTAASIAQTVARQVCSMDTAGQSPPEN</sequence>
<evidence type="ECO:0000313" key="2">
    <source>
        <dbReference type="Proteomes" id="UP000235388"/>
    </source>
</evidence>
<dbReference type="AlphaFoldDB" id="A0A2N5U1Y4"/>
<accession>A0A2N5U1Y4</accession>
<dbReference type="Proteomes" id="UP000235388">
    <property type="component" value="Unassembled WGS sequence"/>
</dbReference>
<evidence type="ECO:0000313" key="1">
    <source>
        <dbReference type="EMBL" id="PLW31759.1"/>
    </source>
</evidence>
<proteinExistence type="predicted"/>
<dbReference type="EMBL" id="PGCJ01000340">
    <property type="protein sequence ID" value="PLW31759.1"/>
    <property type="molecule type" value="Genomic_DNA"/>
</dbReference>
<keyword evidence="2" id="KW-1185">Reference proteome</keyword>
<protein>
    <submittedName>
        <fullName evidence="1">Uncharacterized protein</fullName>
    </submittedName>
</protein>
<reference evidence="1 2" key="1">
    <citation type="submission" date="2017-11" db="EMBL/GenBank/DDBJ databases">
        <title>De novo assembly and phasing of dikaryotic genomes from two isolates of Puccinia coronata f. sp. avenae, the causal agent of oat crown rust.</title>
        <authorList>
            <person name="Miller M.E."/>
            <person name="Zhang Y."/>
            <person name="Omidvar V."/>
            <person name="Sperschneider J."/>
            <person name="Schwessinger B."/>
            <person name="Raley C."/>
            <person name="Palmer J.M."/>
            <person name="Garnica D."/>
            <person name="Upadhyaya N."/>
            <person name="Rathjen J."/>
            <person name="Taylor J.M."/>
            <person name="Park R.F."/>
            <person name="Dodds P.N."/>
            <person name="Hirsch C.D."/>
            <person name="Kianian S.F."/>
            <person name="Figueroa M."/>
        </authorList>
    </citation>
    <scope>NUCLEOTIDE SEQUENCE [LARGE SCALE GENOMIC DNA]</scope>
    <source>
        <strain evidence="1">12NC29</strain>
    </source>
</reference>
<name>A0A2N5U1Y4_9BASI</name>